<dbReference type="PANTHER" id="PTHR24068">
    <property type="entry name" value="UBIQUITIN-CONJUGATING ENZYME E2"/>
    <property type="match status" value="1"/>
</dbReference>
<evidence type="ECO:0000256" key="3">
    <source>
        <dbReference type="PROSITE-ProRule" id="PRU10133"/>
    </source>
</evidence>
<reference evidence="6 7" key="1">
    <citation type="submission" date="2016-05" db="EMBL/GenBank/DDBJ databases">
        <title>Nuclear genome of Blastocystis sp. subtype 1 NandII.</title>
        <authorList>
            <person name="Gentekaki E."/>
            <person name="Curtis B."/>
            <person name="Stairs C."/>
            <person name="Eme L."/>
            <person name="Herman E."/>
            <person name="Klimes V."/>
            <person name="Arias M.C."/>
            <person name="Elias M."/>
            <person name="Hilliou F."/>
            <person name="Klute M."/>
            <person name="Malik S.-B."/>
            <person name="Pightling A."/>
            <person name="Rachubinski R."/>
            <person name="Salas D."/>
            <person name="Schlacht A."/>
            <person name="Suga H."/>
            <person name="Archibald J."/>
            <person name="Ball S.G."/>
            <person name="Clark G."/>
            <person name="Dacks J."/>
            <person name="Van Der Giezen M."/>
            <person name="Tsaousis A."/>
            <person name="Roger A."/>
        </authorList>
    </citation>
    <scope>NUCLEOTIDE SEQUENCE [LARGE SCALE GENOMIC DNA]</scope>
    <source>
        <strain evidence="7">ATCC 50177 / NandII</strain>
    </source>
</reference>
<keyword evidence="4" id="KW-0067">ATP-binding</keyword>
<dbReference type="CDD" id="cd23800">
    <property type="entry name" value="UBCc_UBE2K"/>
    <property type="match status" value="1"/>
</dbReference>
<evidence type="ECO:0000256" key="2">
    <source>
        <dbReference type="ARBA" id="ARBA00022786"/>
    </source>
</evidence>
<dbReference type="PROSITE" id="PS50127">
    <property type="entry name" value="UBC_2"/>
    <property type="match status" value="1"/>
</dbReference>
<gene>
    <name evidence="6" type="ORF">AV274_0482</name>
</gene>
<keyword evidence="2 4" id="KW-0833">Ubl conjugation pathway</keyword>
<dbReference type="Pfam" id="PF00179">
    <property type="entry name" value="UQ_con"/>
    <property type="match status" value="1"/>
</dbReference>
<dbReference type="Proteomes" id="UP000078348">
    <property type="component" value="Unassembled WGS sequence"/>
</dbReference>
<evidence type="ECO:0000313" key="6">
    <source>
        <dbReference type="EMBL" id="OAO17805.1"/>
    </source>
</evidence>
<dbReference type="STRING" id="478820.A0A196SL63"/>
<dbReference type="GO" id="GO:0016740">
    <property type="term" value="F:transferase activity"/>
    <property type="evidence" value="ECO:0007669"/>
    <property type="project" value="UniProtKB-KW"/>
</dbReference>
<dbReference type="AlphaFoldDB" id="A0A196SL63"/>
<protein>
    <submittedName>
        <fullName evidence="6">Ubiquitin-conjugating enzyme E2</fullName>
    </submittedName>
</protein>
<dbReference type="InterPro" id="IPR016135">
    <property type="entry name" value="UBQ-conjugating_enzyme/RWD"/>
</dbReference>
<evidence type="ECO:0000313" key="7">
    <source>
        <dbReference type="Proteomes" id="UP000078348"/>
    </source>
</evidence>
<dbReference type="InterPro" id="IPR023313">
    <property type="entry name" value="UBQ-conjugating_AS"/>
</dbReference>
<dbReference type="GO" id="GO:0005524">
    <property type="term" value="F:ATP binding"/>
    <property type="evidence" value="ECO:0007669"/>
    <property type="project" value="UniProtKB-UniRule"/>
</dbReference>
<evidence type="ECO:0000256" key="1">
    <source>
        <dbReference type="ARBA" id="ARBA00022679"/>
    </source>
</evidence>
<evidence type="ECO:0000259" key="5">
    <source>
        <dbReference type="PROSITE" id="PS50127"/>
    </source>
</evidence>
<dbReference type="PROSITE" id="PS00183">
    <property type="entry name" value="UBC_1"/>
    <property type="match status" value="1"/>
</dbReference>
<accession>A0A196SL63</accession>
<sequence length="195" mass="22582">MYQKRINIEINKLTADKEADVGIYKVFDDKKTFYAFIRGPSDSPFEGGYFKVFVHLKEDYPFSPPYMKFMTKIYHPNISSQTGAICLDILKDKWTAAMSITTALLSVEALLTAAVPEDPQDYPVAVVYTENRDEYNKEAKEWTKEYATEAVTPNEELIERLLKKYDLQTVMKRLSMNIWDEKRLEKLLGDKEGGH</sequence>
<keyword evidence="7" id="KW-1185">Reference proteome</keyword>
<keyword evidence="4" id="KW-0547">Nucleotide-binding</keyword>
<proteinExistence type="inferred from homology"/>
<dbReference type="Gene3D" id="3.10.110.10">
    <property type="entry name" value="Ubiquitin Conjugating Enzyme"/>
    <property type="match status" value="1"/>
</dbReference>
<evidence type="ECO:0000256" key="4">
    <source>
        <dbReference type="RuleBase" id="RU362109"/>
    </source>
</evidence>
<dbReference type="OrthoDB" id="7851174at2759"/>
<keyword evidence="1" id="KW-0808">Transferase</keyword>
<dbReference type="SUPFAM" id="SSF54495">
    <property type="entry name" value="UBC-like"/>
    <property type="match status" value="1"/>
</dbReference>
<comment type="similarity">
    <text evidence="4">Belongs to the ubiquitin-conjugating enzyme family.</text>
</comment>
<dbReference type="InterPro" id="IPR000608">
    <property type="entry name" value="UBC"/>
</dbReference>
<dbReference type="EMBL" id="LXWW01000017">
    <property type="protein sequence ID" value="OAO17805.1"/>
    <property type="molecule type" value="Genomic_DNA"/>
</dbReference>
<comment type="caution">
    <text evidence="6">The sequence shown here is derived from an EMBL/GenBank/DDBJ whole genome shotgun (WGS) entry which is preliminary data.</text>
</comment>
<name>A0A196SL63_BLAHN</name>
<organism evidence="6 7">
    <name type="scientific">Blastocystis sp. subtype 1 (strain ATCC 50177 / NandII)</name>
    <dbReference type="NCBI Taxonomy" id="478820"/>
    <lineage>
        <taxon>Eukaryota</taxon>
        <taxon>Sar</taxon>
        <taxon>Stramenopiles</taxon>
        <taxon>Bigyra</taxon>
        <taxon>Opalozoa</taxon>
        <taxon>Opalinata</taxon>
        <taxon>Blastocystidae</taxon>
        <taxon>Blastocystis</taxon>
    </lineage>
</organism>
<dbReference type="SMART" id="SM00212">
    <property type="entry name" value="UBCc"/>
    <property type="match status" value="1"/>
</dbReference>
<feature type="active site" description="Glycyl thioester intermediate" evidence="3">
    <location>
        <position position="86"/>
    </location>
</feature>
<feature type="domain" description="UBC core" evidence="5">
    <location>
        <begin position="1"/>
        <end position="148"/>
    </location>
</feature>